<dbReference type="Pfam" id="PF13449">
    <property type="entry name" value="Phytase-like"/>
    <property type="match status" value="1"/>
</dbReference>
<evidence type="ECO:0000313" key="3">
    <source>
        <dbReference type="EMBL" id="MCW8086517.1"/>
    </source>
</evidence>
<feature type="domain" description="Phytase-like" evidence="2">
    <location>
        <begin position="90"/>
        <end position="428"/>
    </location>
</feature>
<name>A0ABT3NWI2_9PROT</name>
<feature type="chain" id="PRO_5045288366" evidence="1">
    <location>
        <begin position="21"/>
        <end position="457"/>
    </location>
</feature>
<dbReference type="PANTHER" id="PTHR37957">
    <property type="entry name" value="BLR7070 PROTEIN"/>
    <property type="match status" value="1"/>
</dbReference>
<organism evidence="3 4">
    <name type="scientific">Sabulicella glaciei</name>
    <dbReference type="NCBI Taxonomy" id="2984948"/>
    <lineage>
        <taxon>Bacteria</taxon>
        <taxon>Pseudomonadati</taxon>
        <taxon>Pseudomonadota</taxon>
        <taxon>Alphaproteobacteria</taxon>
        <taxon>Acetobacterales</taxon>
        <taxon>Acetobacteraceae</taxon>
        <taxon>Sabulicella</taxon>
    </lineage>
</organism>
<feature type="signal peptide" evidence="1">
    <location>
        <begin position="1"/>
        <end position="20"/>
    </location>
</feature>
<dbReference type="Proteomes" id="UP001526430">
    <property type="component" value="Unassembled WGS sequence"/>
</dbReference>
<proteinExistence type="predicted"/>
<dbReference type="InterPro" id="IPR027372">
    <property type="entry name" value="Phytase-like_dom"/>
</dbReference>
<sequence length="457" mass="49463">MRRILLATVASLALSLPVLADQRFEATLAGQAVLPGATFLPPPADAPEYFHLSGRFTGAARNEAAGSVPSVSLPGYGARATGLSLPFRGQPLQGFSGIKPAGDGAYWVTGDNGFGNRRNSPDAMLMIHRVRPDFQAGGVAVERTIFLSDPNRVAPFPVATEATSSRYLTGADFDPESLQPLPDGTFFVGEEFGPYLLHFDGEGRLLRVVETRLDGEVLRSPDHHALSIPAQPGAAIPFRARRSGGYEGLALTPDGRTAWAMLEQPLFAAGENRPEGAFLRVLEFDVGRMEWTGRTARFRLAEGATAIGDFNFIDERRALVIERDNGEGDPSLACAAGVESTHERPCFANPARLKRITLVDMGSTDAEGFVRKIGHVDLMAIRDPERIARQRGDRAPSASETVLGFPFFTIENVAMVDADHIIVGNDNNLPFSAGRHLSRVDDNELVLLRVPELLRAR</sequence>
<dbReference type="SUPFAM" id="SSF63829">
    <property type="entry name" value="Calcium-dependent phosphotriesterase"/>
    <property type="match status" value="1"/>
</dbReference>
<evidence type="ECO:0000256" key="1">
    <source>
        <dbReference type="SAM" id="SignalP"/>
    </source>
</evidence>
<keyword evidence="1" id="KW-0732">Signal</keyword>
<reference evidence="3 4" key="1">
    <citation type="submission" date="2022-10" db="EMBL/GenBank/DDBJ databases">
        <title>Roseococcus glaciei nov., sp. nov., isolated from glacier.</title>
        <authorList>
            <person name="Liu Q."/>
            <person name="Xin Y.-H."/>
        </authorList>
    </citation>
    <scope>NUCLEOTIDE SEQUENCE [LARGE SCALE GENOMIC DNA]</scope>
    <source>
        <strain evidence="3 4">MDT2-1-1</strain>
    </source>
</reference>
<evidence type="ECO:0000259" key="2">
    <source>
        <dbReference type="Pfam" id="PF13449"/>
    </source>
</evidence>
<dbReference type="EMBL" id="JAPFQI010000009">
    <property type="protein sequence ID" value="MCW8086517.1"/>
    <property type="molecule type" value="Genomic_DNA"/>
</dbReference>
<accession>A0ABT3NWI2</accession>
<evidence type="ECO:0000313" key="4">
    <source>
        <dbReference type="Proteomes" id="UP001526430"/>
    </source>
</evidence>
<dbReference type="PANTHER" id="PTHR37957:SF1">
    <property type="entry name" value="PHYTASE-LIKE DOMAIN-CONTAINING PROTEIN"/>
    <property type="match status" value="1"/>
</dbReference>
<keyword evidence="4" id="KW-1185">Reference proteome</keyword>
<comment type="caution">
    <text evidence="3">The sequence shown here is derived from an EMBL/GenBank/DDBJ whole genome shotgun (WGS) entry which is preliminary data.</text>
</comment>
<protein>
    <submittedName>
        <fullName evidence="3">Esterase-like activity of phytase family protein</fullName>
    </submittedName>
</protein>
<dbReference type="RefSeq" id="WP_301590583.1">
    <property type="nucleotide sequence ID" value="NZ_JAPFQI010000009.1"/>
</dbReference>
<gene>
    <name evidence="3" type="ORF">OF850_12830</name>
</gene>